<gene>
    <name evidence="12" type="ORF">EL17_09570</name>
</gene>
<dbReference type="Pfam" id="PF07695">
    <property type="entry name" value="7TMR-DISM_7TM"/>
    <property type="match status" value="1"/>
</dbReference>
<dbReference type="GO" id="GO:0046983">
    <property type="term" value="F:protein dimerization activity"/>
    <property type="evidence" value="ECO:0007669"/>
    <property type="project" value="InterPro"/>
</dbReference>
<evidence type="ECO:0000256" key="7">
    <source>
        <dbReference type="ARBA" id="ARBA00022840"/>
    </source>
</evidence>
<keyword evidence="10" id="KW-1133">Transmembrane helix</keyword>
<dbReference type="SMART" id="SM00387">
    <property type="entry name" value="HATPase_c"/>
    <property type="match status" value="1"/>
</dbReference>
<keyword evidence="10" id="KW-0472">Membrane</keyword>
<evidence type="ECO:0000256" key="5">
    <source>
        <dbReference type="ARBA" id="ARBA00022741"/>
    </source>
</evidence>
<dbReference type="InterPro" id="IPR011622">
    <property type="entry name" value="7TMR_DISM_rcpt_extracell_dom2"/>
</dbReference>
<dbReference type="InterPro" id="IPR011623">
    <property type="entry name" value="7TMR_DISM_rcpt_extracell_dom1"/>
</dbReference>
<dbReference type="InterPro" id="IPR036890">
    <property type="entry name" value="HATPase_C_sf"/>
</dbReference>
<dbReference type="PANTHER" id="PTHR24421">
    <property type="entry name" value="NITRATE/NITRITE SENSOR PROTEIN NARX-RELATED"/>
    <property type="match status" value="1"/>
</dbReference>
<dbReference type="RefSeq" id="WP_035073660.1">
    <property type="nucleotide sequence ID" value="NZ_JMIH01000018.1"/>
</dbReference>
<dbReference type="eggNOG" id="COG4585">
    <property type="taxonomic scope" value="Bacteria"/>
</dbReference>
<keyword evidence="8" id="KW-0902">Two-component regulatory system</keyword>
<dbReference type="InterPro" id="IPR005467">
    <property type="entry name" value="His_kinase_dom"/>
</dbReference>
<feature type="domain" description="Histidine kinase" evidence="11">
    <location>
        <begin position="437"/>
        <end position="628"/>
    </location>
</feature>
<dbReference type="InterPro" id="IPR050482">
    <property type="entry name" value="Sensor_HK_TwoCompSys"/>
</dbReference>
<reference evidence="12 13" key="1">
    <citation type="submission" date="2014-04" db="EMBL/GenBank/DDBJ databases">
        <title>Characterization and application of a salt tolerant electro-active bacterium.</title>
        <authorList>
            <person name="Yang L."/>
            <person name="Wei S."/>
            <person name="Tay Q.X.M."/>
        </authorList>
    </citation>
    <scope>NUCLEOTIDE SEQUENCE [LARGE SCALE GENOMIC DNA]</scope>
    <source>
        <strain evidence="12 13">LY1</strain>
    </source>
</reference>
<evidence type="ECO:0000256" key="10">
    <source>
        <dbReference type="SAM" id="Phobius"/>
    </source>
</evidence>
<comment type="catalytic activity">
    <reaction evidence="1">
        <text>ATP + protein L-histidine = ADP + protein N-phospho-L-histidine.</text>
        <dbReference type="EC" id="2.7.13.3"/>
    </reaction>
</comment>
<feature type="transmembrane region" description="Helical" evidence="10">
    <location>
        <begin position="282"/>
        <end position="305"/>
    </location>
</feature>
<evidence type="ECO:0000256" key="4">
    <source>
        <dbReference type="ARBA" id="ARBA00022679"/>
    </source>
</evidence>
<dbReference type="Proteomes" id="UP000027821">
    <property type="component" value="Unassembled WGS sequence"/>
</dbReference>
<keyword evidence="6" id="KW-0418">Kinase</keyword>
<accession>A0A074KZW1</accession>
<keyword evidence="3" id="KW-0597">Phosphoprotein</keyword>
<dbReference type="GO" id="GO:0005524">
    <property type="term" value="F:ATP binding"/>
    <property type="evidence" value="ECO:0007669"/>
    <property type="project" value="UniProtKB-KW"/>
</dbReference>
<dbReference type="InterPro" id="IPR003594">
    <property type="entry name" value="HATPase_dom"/>
</dbReference>
<evidence type="ECO:0000313" key="13">
    <source>
        <dbReference type="Proteomes" id="UP000027821"/>
    </source>
</evidence>
<evidence type="ECO:0000259" key="11">
    <source>
        <dbReference type="PROSITE" id="PS50109"/>
    </source>
</evidence>
<keyword evidence="5" id="KW-0547">Nucleotide-binding</keyword>
<dbReference type="Gene3D" id="3.30.565.10">
    <property type="entry name" value="Histidine kinase-like ATPase, C-terminal domain"/>
    <property type="match status" value="1"/>
</dbReference>
<dbReference type="PROSITE" id="PS50109">
    <property type="entry name" value="HIS_KIN"/>
    <property type="match status" value="1"/>
</dbReference>
<keyword evidence="7" id="KW-0067">ATP-binding</keyword>
<feature type="transmembrane region" description="Helical" evidence="10">
    <location>
        <begin position="350"/>
        <end position="367"/>
    </location>
</feature>
<feature type="transmembrane region" description="Helical" evidence="10">
    <location>
        <begin position="379"/>
        <end position="400"/>
    </location>
</feature>
<dbReference type="OrthoDB" id="9783459at2"/>
<dbReference type="GO" id="GO:0016020">
    <property type="term" value="C:membrane"/>
    <property type="evidence" value="ECO:0007669"/>
    <property type="project" value="InterPro"/>
</dbReference>
<evidence type="ECO:0000256" key="8">
    <source>
        <dbReference type="ARBA" id="ARBA00023012"/>
    </source>
</evidence>
<evidence type="ECO:0000256" key="3">
    <source>
        <dbReference type="ARBA" id="ARBA00022553"/>
    </source>
</evidence>
<feature type="transmembrane region" description="Helical" evidence="10">
    <location>
        <begin position="317"/>
        <end position="338"/>
    </location>
</feature>
<dbReference type="GO" id="GO:0000155">
    <property type="term" value="F:phosphorelay sensor kinase activity"/>
    <property type="evidence" value="ECO:0007669"/>
    <property type="project" value="InterPro"/>
</dbReference>
<proteinExistence type="predicted"/>
<dbReference type="InterPro" id="IPR011712">
    <property type="entry name" value="Sig_transdc_His_kin_sub3_dim/P"/>
</dbReference>
<dbReference type="Pfam" id="PF02518">
    <property type="entry name" value="HATPase_c"/>
    <property type="match status" value="1"/>
</dbReference>
<sequence>MREFIFPFILLTVVIFSFPCKIAIAQDVLSITDRPKYPVRSFLQVYEAKSSEGIAEIFHKYETGQFRNLNTTRTFNIGATSSIWWFALPLKNLQETHNHVIFILATQNAYLITLYNEVEGNLSATDYTGYSIPLSEKKLNTRLFSFELLLEPKEEKVYFVSVDTKGGNLYLPFYMDAPHHYWAYETKRATHYGIFSGIFILALMISFVLWFKTREPIYGYYAAYIVLSFFLILEEDGYAFWWIYGDHVPLLSMILTTFSGTLGMVFMLQIMLAFHGFSRKNYIIYTFARVSQVILLILALANLLYLLVPYPNEMRSIVYNISFIGIIIGSFTALGGSIFKLLQGFKPAKLYLLAISVMIPGLLNYSLNTLGITNFNMLYPNGIVVGITLEIIILIFALAYRYQDIKKEKDTLLETLNQERKAAADQILQTLENERERLAKDLHDDLGGLLALIKMQLSHLTQISPPPPLLTDTLSLASKACNDLRAISHDLIVESQESRDLPAMINEIIRFYEDNHSLKFYTYYKDIPELELNVKITIFRMIKELMLNVIKHAEATVCNIQLIYDKNILRIMVEDNGVGFDKSQTAHPSNEGIGLSNIKSRVDFLQAAMHIESNFTGTTFIFEIPFSINVSPSVLK</sequence>
<keyword evidence="13" id="KW-1185">Reference proteome</keyword>
<evidence type="ECO:0000256" key="6">
    <source>
        <dbReference type="ARBA" id="ARBA00022777"/>
    </source>
</evidence>
<evidence type="ECO:0000256" key="2">
    <source>
        <dbReference type="ARBA" id="ARBA00012438"/>
    </source>
</evidence>
<dbReference type="Gene3D" id="1.20.5.1930">
    <property type="match status" value="1"/>
</dbReference>
<organism evidence="12 13">
    <name type="scientific">Anditalea andensis</name>
    <dbReference type="NCBI Taxonomy" id="1048983"/>
    <lineage>
        <taxon>Bacteria</taxon>
        <taxon>Pseudomonadati</taxon>
        <taxon>Bacteroidota</taxon>
        <taxon>Cytophagia</taxon>
        <taxon>Cytophagales</taxon>
        <taxon>Cytophagaceae</taxon>
        <taxon>Anditalea</taxon>
    </lineage>
</organism>
<dbReference type="Pfam" id="PF07696">
    <property type="entry name" value="7TMR-DISMED2"/>
    <property type="match status" value="1"/>
</dbReference>
<name>A0A074KZW1_9BACT</name>
<protein>
    <recommendedName>
        <fullName evidence="2">histidine kinase</fullName>
        <ecNumber evidence="2">2.7.13.3</ecNumber>
    </recommendedName>
</protein>
<dbReference type="STRING" id="1048983.EL17_09570"/>
<dbReference type="CDD" id="cd16917">
    <property type="entry name" value="HATPase_UhpB-NarQ-NarX-like"/>
    <property type="match status" value="1"/>
</dbReference>
<keyword evidence="10" id="KW-0812">Transmembrane</keyword>
<feature type="transmembrane region" description="Helical" evidence="10">
    <location>
        <begin position="192"/>
        <end position="211"/>
    </location>
</feature>
<dbReference type="PANTHER" id="PTHR24421:SF10">
    <property type="entry name" value="NITRATE_NITRITE SENSOR PROTEIN NARQ"/>
    <property type="match status" value="1"/>
</dbReference>
<feature type="coiled-coil region" evidence="9">
    <location>
        <begin position="402"/>
        <end position="441"/>
    </location>
</feature>
<keyword evidence="4" id="KW-0808">Transferase</keyword>
<dbReference type="EMBL" id="JMIH01000018">
    <property type="protein sequence ID" value="KEO73755.1"/>
    <property type="molecule type" value="Genomic_DNA"/>
</dbReference>
<keyword evidence="9" id="KW-0175">Coiled coil</keyword>
<dbReference type="Gene3D" id="2.60.40.2380">
    <property type="match status" value="1"/>
</dbReference>
<evidence type="ECO:0000256" key="9">
    <source>
        <dbReference type="SAM" id="Coils"/>
    </source>
</evidence>
<dbReference type="EC" id="2.7.13.3" evidence="2"/>
<feature type="transmembrane region" description="Helical" evidence="10">
    <location>
        <begin position="218"/>
        <end position="244"/>
    </location>
</feature>
<evidence type="ECO:0000313" key="12">
    <source>
        <dbReference type="EMBL" id="KEO73755.1"/>
    </source>
</evidence>
<dbReference type="AlphaFoldDB" id="A0A074KZW1"/>
<evidence type="ECO:0000256" key="1">
    <source>
        <dbReference type="ARBA" id="ARBA00000085"/>
    </source>
</evidence>
<comment type="caution">
    <text evidence="12">The sequence shown here is derived from an EMBL/GenBank/DDBJ whole genome shotgun (WGS) entry which is preliminary data.</text>
</comment>
<dbReference type="Pfam" id="PF07730">
    <property type="entry name" value="HisKA_3"/>
    <property type="match status" value="1"/>
</dbReference>
<dbReference type="SUPFAM" id="SSF55874">
    <property type="entry name" value="ATPase domain of HSP90 chaperone/DNA topoisomerase II/histidine kinase"/>
    <property type="match status" value="1"/>
</dbReference>
<feature type="transmembrane region" description="Helical" evidence="10">
    <location>
        <begin position="250"/>
        <end position="270"/>
    </location>
</feature>